<dbReference type="Proteomes" id="UP000177230">
    <property type="component" value="Unassembled WGS sequence"/>
</dbReference>
<evidence type="ECO:0000256" key="5">
    <source>
        <dbReference type="ARBA" id="ARBA00010185"/>
    </source>
</evidence>
<keyword evidence="11 24" id="KW-0812">Transmembrane</keyword>
<feature type="transmembrane region" description="Helical" evidence="24">
    <location>
        <begin position="12"/>
        <end position="45"/>
    </location>
</feature>
<evidence type="ECO:0000256" key="15">
    <source>
        <dbReference type="ARBA" id="ARBA00023136"/>
    </source>
</evidence>
<dbReference type="AlphaFoldDB" id="A0A1F5RDS8"/>
<evidence type="ECO:0000256" key="24">
    <source>
        <dbReference type="SAM" id="Phobius"/>
    </source>
</evidence>
<dbReference type="GO" id="GO:0004605">
    <property type="term" value="F:phosphatidate cytidylyltransferase activity"/>
    <property type="evidence" value="ECO:0007669"/>
    <property type="project" value="UniProtKB-EC"/>
</dbReference>
<evidence type="ECO:0000256" key="8">
    <source>
        <dbReference type="ARBA" id="ARBA00022475"/>
    </source>
</evidence>
<evidence type="ECO:0000256" key="14">
    <source>
        <dbReference type="ARBA" id="ARBA00023098"/>
    </source>
</evidence>
<evidence type="ECO:0000256" key="4">
    <source>
        <dbReference type="ARBA" id="ARBA00005189"/>
    </source>
</evidence>
<evidence type="ECO:0000256" key="22">
    <source>
        <dbReference type="ARBA" id="ARBA00032743"/>
    </source>
</evidence>
<comment type="similarity">
    <text evidence="5">Belongs to the CDS family.</text>
</comment>
<comment type="subcellular location">
    <subcellularLocation>
        <location evidence="2">Cell membrane</location>
        <topology evidence="2">Multi-pass membrane protein</topology>
    </subcellularLocation>
</comment>
<comment type="pathway">
    <text evidence="3">Phospholipid metabolism; CDP-diacylglycerol biosynthesis; CDP-diacylglycerol from sn-glycerol 3-phosphate: step 3/3.</text>
</comment>
<keyword evidence="8" id="KW-1003">Cell membrane</keyword>
<keyword evidence="9" id="KW-0444">Lipid biosynthesis</keyword>
<keyword evidence="12" id="KW-0548">Nucleotidyltransferase</keyword>
<accession>A0A1F5RDS8</accession>
<proteinExistence type="inferred from homology"/>
<dbReference type="GO" id="GO:0016024">
    <property type="term" value="P:CDP-diacylglycerol biosynthetic process"/>
    <property type="evidence" value="ECO:0007669"/>
    <property type="project" value="TreeGrafter"/>
</dbReference>
<dbReference type="EC" id="2.7.7.41" evidence="6"/>
<protein>
    <recommendedName>
        <fullName evidence="7">Phosphatidate cytidylyltransferase</fullName>
        <ecNumber evidence="6">2.7.7.41</ecNumber>
    </recommendedName>
    <alternativeName>
        <fullName evidence="20">CDP-DAG synthase</fullName>
    </alternativeName>
    <alternativeName>
        <fullName evidence="22">CDP-DG synthase</fullName>
    </alternativeName>
    <alternativeName>
        <fullName evidence="18">CDP-diacylglycerol synthase</fullName>
    </alternativeName>
    <alternativeName>
        <fullName evidence="21">CDP-diglyceride pyrophosphorylase</fullName>
    </alternativeName>
    <alternativeName>
        <fullName evidence="23">CDP-diglyceride synthase</fullName>
    </alternativeName>
    <alternativeName>
        <fullName evidence="19">CTP:phosphatidate cytidylyltransferase</fullName>
    </alternativeName>
</protein>
<evidence type="ECO:0000256" key="10">
    <source>
        <dbReference type="ARBA" id="ARBA00022679"/>
    </source>
</evidence>
<evidence type="ECO:0000256" key="17">
    <source>
        <dbReference type="ARBA" id="ARBA00023264"/>
    </source>
</evidence>
<dbReference type="EMBL" id="MFFM01000034">
    <property type="protein sequence ID" value="OGF12213.1"/>
    <property type="molecule type" value="Genomic_DNA"/>
</dbReference>
<evidence type="ECO:0000256" key="20">
    <source>
        <dbReference type="ARBA" id="ARBA00032253"/>
    </source>
</evidence>
<evidence type="ECO:0000256" key="23">
    <source>
        <dbReference type="ARBA" id="ARBA00033406"/>
    </source>
</evidence>
<evidence type="ECO:0000256" key="9">
    <source>
        <dbReference type="ARBA" id="ARBA00022516"/>
    </source>
</evidence>
<comment type="catalytic activity">
    <reaction evidence="1">
        <text>a 1,2-diacyl-sn-glycero-3-phosphate + CTP + H(+) = a CDP-1,2-diacyl-sn-glycerol + diphosphate</text>
        <dbReference type="Rhea" id="RHEA:16229"/>
        <dbReference type="ChEBI" id="CHEBI:15378"/>
        <dbReference type="ChEBI" id="CHEBI:33019"/>
        <dbReference type="ChEBI" id="CHEBI:37563"/>
        <dbReference type="ChEBI" id="CHEBI:58332"/>
        <dbReference type="ChEBI" id="CHEBI:58608"/>
        <dbReference type="EC" id="2.7.7.41"/>
    </reaction>
</comment>
<dbReference type="GO" id="GO:0005886">
    <property type="term" value="C:plasma membrane"/>
    <property type="evidence" value="ECO:0007669"/>
    <property type="project" value="UniProtKB-SubCell"/>
</dbReference>
<name>A0A1F5RDS8_9BACT</name>
<evidence type="ECO:0000256" key="7">
    <source>
        <dbReference type="ARBA" id="ARBA00019373"/>
    </source>
</evidence>
<dbReference type="PANTHER" id="PTHR46382">
    <property type="entry name" value="PHOSPHATIDATE CYTIDYLYLTRANSFERASE"/>
    <property type="match status" value="1"/>
</dbReference>
<evidence type="ECO:0000313" key="26">
    <source>
        <dbReference type="Proteomes" id="UP000177230"/>
    </source>
</evidence>
<evidence type="ECO:0000256" key="12">
    <source>
        <dbReference type="ARBA" id="ARBA00022695"/>
    </source>
</evidence>
<feature type="transmembrane region" description="Helical" evidence="24">
    <location>
        <begin position="85"/>
        <end position="103"/>
    </location>
</feature>
<evidence type="ECO:0000256" key="6">
    <source>
        <dbReference type="ARBA" id="ARBA00012487"/>
    </source>
</evidence>
<evidence type="ECO:0000256" key="13">
    <source>
        <dbReference type="ARBA" id="ARBA00022989"/>
    </source>
</evidence>
<evidence type="ECO:0000256" key="18">
    <source>
        <dbReference type="ARBA" id="ARBA00029893"/>
    </source>
</evidence>
<evidence type="ECO:0000313" key="25">
    <source>
        <dbReference type="EMBL" id="OGF12213.1"/>
    </source>
</evidence>
<feature type="transmembrane region" description="Helical" evidence="24">
    <location>
        <begin position="135"/>
        <end position="153"/>
    </location>
</feature>
<feature type="transmembrane region" description="Helical" evidence="24">
    <location>
        <begin position="108"/>
        <end position="129"/>
    </location>
</feature>
<keyword evidence="16" id="KW-0594">Phospholipid biosynthesis</keyword>
<evidence type="ECO:0000256" key="1">
    <source>
        <dbReference type="ARBA" id="ARBA00001698"/>
    </source>
</evidence>
<evidence type="ECO:0000256" key="3">
    <source>
        <dbReference type="ARBA" id="ARBA00005119"/>
    </source>
</evidence>
<reference evidence="25 26" key="1">
    <citation type="journal article" date="2016" name="Nat. Commun.">
        <title>Thousands of microbial genomes shed light on interconnected biogeochemical processes in an aquifer system.</title>
        <authorList>
            <person name="Anantharaman K."/>
            <person name="Brown C.T."/>
            <person name="Hug L.A."/>
            <person name="Sharon I."/>
            <person name="Castelle C.J."/>
            <person name="Probst A.J."/>
            <person name="Thomas B.C."/>
            <person name="Singh A."/>
            <person name="Wilkins M.J."/>
            <person name="Karaoz U."/>
            <person name="Brodie E.L."/>
            <person name="Williams K.H."/>
            <person name="Hubbard S.S."/>
            <person name="Banfield J.F."/>
        </authorList>
    </citation>
    <scope>NUCLEOTIDE SEQUENCE [LARGE SCALE GENOMIC DNA]</scope>
</reference>
<feature type="transmembrane region" description="Helical" evidence="24">
    <location>
        <begin position="57"/>
        <end position="79"/>
    </location>
</feature>
<keyword evidence="17" id="KW-1208">Phospholipid metabolism</keyword>
<feature type="transmembrane region" description="Helical" evidence="24">
    <location>
        <begin position="247"/>
        <end position="265"/>
    </location>
</feature>
<sequence length="268" mass="27917">MTAPGRAHVPRAVVVVAGWTVGIMFVGFATFAVLVVVCCAVAVLACRESLDMWNVRWAGRGLPYAGLAAASVACTVYAARESGIYAGWAAVIGAAYVAACIAVRRDHIFVLACLMPMVFILSLSTMRALPQGRELVIITIAAVWTGDIFAFLWGRYSGRKLYMLPKWVNERKSLDAAAIGAIAAAGIFIVAGILFLKNISVGGICLCAVATGIAGQVGDVAESAVKRAAGVVDSGRLLGGQGGMLDAIDGLSFALPFVIAVLSLIHKM</sequence>
<comment type="pathway">
    <text evidence="4">Lipid metabolism.</text>
</comment>
<keyword evidence="15 24" id="KW-0472">Membrane</keyword>
<organism evidence="25 26">
    <name type="scientific">Candidatus Edwardsbacteria bacterium GWF2_54_11</name>
    <dbReference type="NCBI Taxonomy" id="1817851"/>
    <lineage>
        <taxon>Bacteria</taxon>
        <taxon>Candidatus Edwardsiibacteriota</taxon>
    </lineage>
</organism>
<evidence type="ECO:0000256" key="21">
    <source>
        <dbReference type="ARBA" id="ARBA00032396"/>
    </source>
</evidence>
<evidence type="ECO:0000256" key="2">
    <source>
        <dbReference type="ARBA" id="ARBA00004651"/>
    </source>
</evidence>
<keyword evidence="10" id="KW-0808">Transferase</keyword>
<feature type="transmembrane region" description="Helical" evidence="24">
    <location>
        <begin position="174"/>
        <end position="196"/>
    </location>
</feature>
<gene>
    <name evidence="25" type="ORF">A2024_04305</name>
</gene>
<evidence type="ECO:0000256" key="16">
    <source>
        <dbReference type="ARBA" id="ARBA00023209"/>
    </source>
</evidence>
<keyword evidence="14" id="KW-0443">Lipid metabolism</keyword>
<keyword evidence="13 24" id="KW-1133">Transmembrane helix</keyword>
<comment type="caution">
    <text evidence="25">The sequence shown here is derived from an EMBL/GenBank/DDBJ whole genome shotgun (WGS) entry which is preliminary data.</text>
</comment>
<dbReference type="PANTHER" id="PTHR46382:SF1">
    <property type="entry name" value="PHOSPHATIDATE CYTIDYLYLTRANSFERASE"/>
    <property type="match status" value="1"/>
</dbReference>
<evidence type="ECO:0000256" key="19">
    <source>
        <dbReference type="ARBA" id="ARBA00031825"/>
    </source>
</evidence>
<evidence type="ECO:0000256" key="11">
    <source>
        <dbReference type="ARBA" id="ARBA00022692"/>
    </source>
</evidence>
<dbReference type="Pfam" id="PF01148">
    <property type="entry name" value="CTP_transf_1"/>
    <property type="match status" value="1"/>
</dbReference>